<dbReference type="PROSITE" id="PS51257">
    <property type="entry name" value="PROKAR_LIPOPROTEIN"/>
    <property type="match status" value="1"/>
</dbReference>
<evidence type="ECO:0000256" key="1">
    <source>
        <dbReference type="SAM" id="MobiDB-lite"/>
    </source>
</evidence>
<dbReference type="AlphaFoldDB" id="A0A4V6YR45"/>
<accession>A0A4V6YR45</accession>
<keyword evidence="2" id="KW-0732">Signal</keyword>
<keyword evidence="4" id="KW-1185">Reference proteome</keyword>
<protein>
    <submittedName>
        <fullName evidence="3">Lactose-binding protein</fullName>
    </submittedName>
</protein>
<feature type="compositionally biased region" description="Low complexity" evidence="1">
    <location>
        <begin position="43"/>
        <end position="57"/>
    </location>
</feature>
<dbReference type="SUPFAM" id="SSF53850">
    <property type="entry name" value="Periplasmic binding protein-like II"/>
    <property type="match status" value="1"/>
</dbReference>
<dbReference type="RefSeq" id="WP_138002335.1">
    <property type="nucleotide sequence ID" value="NZ_QGQD01000042.1"/>
</dbReference>
<dbReference type="InterPro" id="IPR006059">
    <property type="entry name" value="SBP"/>
</dbReference>
<dbReference type="PANTHER" id="PTHR43649">
    <property type="entry name" value="ARABINOSE-BINDING PROTEIN-RELATED"/>
    <property type="match status" value="1"/>
</dbReference>
<proteinExistence type="predicted"/>
<reference evidence="3 4" key="1">
    <citation type="journal article" date="2019" name="Anaerobe">
        <title>Detection of Robinsoniella peoriensis in multiple bone samples of a trauma patient.</title>
        <authorList>
            <person name="Schrottner P."/>
            <person name="Hartwich K."/>
            <person name="Bunk B."/>
            <person name="Schober I."/>
            <person name="Helbig S."/>
            <person name="Rudolph W.W."/>
            <person name="Gunzer F."/>
        </authorList>
    </citation>
    <scope>NUCLEOTIDE SEQUENCE [LARGE SCALE GENOMIC DNA]</scope>
    <source>
        <strain evidence="3 4">DSM 106044</strain>
    </source>
</reference>
<feature type="chain" id="PRO_5039230932" evidence="2">
    <location>
        <begin position="21"/>
        <end position="474"/>
    </location>
</feature>
<name>A0A4V6YR45_9FIRM</name>
<dbReference type="Proteomes" id="UP000306509">
    <property type="component" value="Unassembled WGS sequence"/>
</dbReference>
<evidence type="ECO:0000313" key="4">
    <source>
        <dbReference type="Proteomes" id="UP000306509"/>
    </source>
</evidence>
<feature type="signal peptide" evidence="2">
    <location>
        <begin position="1"/>
        <end position="20"/>
    </location>
</feature>
<dbReference type="InterPro" id="IPR050490">
    <property type="entry name" value="Bact_solute-bd_prot1"/>
</dbReference>
<dbReference type="Pfam" id="PF13416">
    <property type="entry name" value="SBP_bac_8"/>
    <property type="match status" value="1"/>
</dbReference>
<feature type="compositionally biased region" description="Basic and acidic residues" evidence="1">
    <location>
        <begin position="29"/>
        <end position="38"/>
    </location>
</feature>
<feature type="region of interest" description="Disordered" evidence="1">
    <location>
        <begin position="25"/>
        <end position="76"/>
    </location>
</feature>
<comment type="caution">
    <text evidence="3">The sequence shown here is derived from an EMBL/GenBank/DDBJ whole genome shotgun (WGS) entry which is preliminary data.</text>
</comment>
<dbReference type="Gene3D" id="3.40.190.10">
    <property type="entry name" value="Periplasmic binding protein-like II"/>
    <property type="match status" value="1"/>
</dbReference>
<evidence type="ECO:0000313" key="3">
    <source>
        <dbReference type="EMBL" id="TLD01288.1"/>
    </source>
</evidence>
<dbReference type="STRING" id="180332.GCA_000797495_02031"/>
<evidence type="ECO:0000256" key="2">
    <source>
        <dbReference type="SAM" id="SignalP"/>
    </source>
</evidence>
<dbReference type="EMBL" id="QGQD01000042">
    <property type="protein sequence ID" value="TLD01288.1"/>
    <property type="molecule type" value="Genomic_DNA"/>
</dbReference>
<gene>
    <name evidence="3" type="primary">lacE_3</name>
    <name evidence="3" type="ORF">DSM106044_01841</name>
</gene>
<organism evidence="3 4">
    <name type="scientific">Robinsoniella peoriensis</name>
    <dbReference type="NCBI Taxonomy" id="180332"/>
    <lineage>
        <taxon>Bacteria</taxon>
        <taxon>Bacillati</taxon>
        <taxon>Bacillota</taxon>
        <taxon>Clostridia</taxon>
        <taxon>Lachnospirales</taxon>
        <taxon>Lachnospiraceae</taxon>
        <taxon>Robinsoniella</taxon>
    </lineage>
</organism>
<dbReference type="PANTHER" id="PTHR43649:SF14">
    <property type="entry name" value="BLR3389 PROTEIN"/>
    <property type="match status" value="1"/>
</dbReference>
<sequence precursor="true">MKKRIVSVILAVCVLGTALAGCGNSTTADNKEGSKDSTEINTQADSAGAQSDSSSDGETASGAVTDVNEDGTVNNPENVKIDDGKLVFWSLFSGGDGTFMDQIISDYNGGSPKMGVQSIMLVWDDYYTKLQTAVAAGKGPDIGISHVSKLPELVNEGSVIALNDYLDQLGVDLSGLFSQNSLDSVTFDGDVYAVPLDTHAEIMYFNKDILADAGVELNENGQLDIGSTDEFYAVLDKIKAVIPEGSSALSLTNSGDDPYRLWWASYYQMGGKALVSDDGTQVTMDKEIAVKAAEFVKSLYDKGYILEGIDDHQAFFQSGKAGLLFAGTWATGALESTENLKFGAQTFPQLFDNDACWADSHTLIIPFSKERTEDETLAAVEFALAASSDGGATWAKSGQIPANLKVLESDDYLKLPYRSDYKSALDKAVMPTKNPNFYGMKAGMIDSLNAYWTGQTDAQGAIDNLYGELEANLE</sequence>